<protein>
    <submittedName>
        <fullName evidence="1">F-box domain-containing protein</fullName>
    </submittedName>
</protein>
<evidence type="ECO:0000313" key="2">
    <source>
        <dbReference type="Proteomes" id="UP000241462"/>
    </source>
</evidence>
<gene>
    <name evidence="1" type="ORF">BD289DRAFT_367827</name>
</gene>
<dbReference type="Proteomes" id="UP000241462">
    <property type="component" value="Unassembled WGS sequence"/>
</dbReference>
<dbReference type="OrthoDB" id="5296720at2759"/>
<accession>A0A2T3A8U2</accession>
<sequence length="438" mass="49043">MVSTTINSLPMELLSQVFSFLDSPAPSDVRLHDLPHADMLLAAHTHPAIIKNVALVNSQWRAAALPLLFRSALWHLDESQLTNLKNSPLALEGVPLLLFLAENQLAPYVKSLTIVTTPKQSTADGRVGLYRRGDRSGSGPARDLTYNEGSNELWRVLFKAIDPLRVTIIAAPRVLASLMARMIFLGDEWSFNQSHHILSLSRDHLKKTREEAAVTIAASPRALSGPSITNSALTQLQGRRGSLARPTTRVPCELFTLRPWTRLLLNEGSSIPVYKTYEFFHKQAPSTLGALLGAGPFPNDEALIPATVRELSYVAIFPLSVHVHTLVKCLPRIDRLFIQLVPQNNMLNDRREMAHLDMHDLWLERNSSYTDIMTRLFDISNGQGNWKYLDEFESGDTADAEYWDTMVLFVESNSRRASWRISRTGLITRGSSSDRALE</sequence>
<proteinExistence type="predicted"/>
<keyword evidence="2" id="KW-1185">Reference proteome</keyword>
<evidence type="ECO:0000313" key="1">
    <source>
        <dbReference type="EMBL" id="PSR85884.1"/>
    </source>
</evidence>
<dbReference type="InParanoid" id="A0A2T3A8U2"/>
<reference evidence="1 2" key="1">
    <citation type="journal article" date="2018" name="Mycol. Prog.">
        <title>Coniella lustricola, a new species from submerged detritus.</title>
        <authorList>
            <person name="Raudabaugh D.B."/>
            <person name="Iturriaga T."/>
            <person name="Carver A."/>
            <person name="Mondo S."/>
            <person name="Pangilinan J."/>
            <person name="Lipzen A."/>
            <person name="He G."/>
            <person name="Amirebrahimi M."/>
            <person name="Grigoriev I.V."/>
            <person name="Miller A.N."/>
        </authorList>
    </citation>
    <scope>NUCLEOTIDE SEQUENCE [LARGE SCALE GENOMIC DNA]</scope>
    <source>
        <strain evidence="1 2">B22-T-1</strain>
    </source>
</reference>
<dbReference type="STRING" id="2025994.A0A2T3A8U2"/>
<organism evidence="1 2">
    <name type="scientific">Coniella lustricola</name>
    <dbReference type="NCBI Taxonomy" id="2025994"/>
    <lineage>
        <taxon>Eukaryota</taxon>
        <taxon>Fungi</taxon>
        <taxon>Dikarya</taxon>
        <taxon>Ascomycota</taxon>
        <taxon>Pezizomycotina</taxon>
        <taxon>Sordariomycetes</taxon>
        <taxon>Sordariomycetidae</taxon>
        <taxon>Diaporthales</taxon>
        <taxon>Schizoparmaceae</taxon>
        <taxon>Coniella</taxon>
    </lineage>
</organism>
<name>A0A2T3A8U2_9PEZI</name>
<dbReference type="EMBL" id="KZ678436">
    <property type="protein sequence ID" value="PSR85884.1"/>
    <property type="molecule type" value="Genomic_DNA"/>
</dbReference>
<dbReference type="AlphaFoldDB" id="A0A2T3A8U2"/>